<dbReference type="Proteomes" id="UP000730618">
    <property type="component" value="Unassembled WGS sequence"/>
</dbReference>
<feature type="coiled-coil region" evidence="1">
    <location>
        <begin position="38"/>
        <end position="72"/>
    </location>
</feature>
<keyword evidence="2" id="KW-0472">Membrane</keyword>
<accession>A0ABN7TI46</accession>
<evidence type="ECO:0000259" key="3">
    <source>
        <dbReference type="Pfam" id="PF26347"/>
    </source>
</evidence>
<evidence type="ECO:0000313" key="5">
    <source>
        <dbReference type="Proteomes" id="UP000730618"/>
    </source>
</evidence>
<evidence type="ECO:0000256" key="1">
    <source>
        <dbReference type="SAM" id="Coils"/>
    </source>
</evidence>
<keyword evidence="2" id="KW-0812">Transmembrane</keyword>
<name>A0ABN7TI46_9BACL</name>
<feature type="domain" description="Sporulation membrane protein YtrI C-terminal" evidence="3">
    <location>
        <begin position="76"/>
        <end position="161"/>
    </location>
</feature>
<sequence length="169" mass="19593">MSTPEARQPGGFLRSAGLVIAGMVIGAALFMSVYQHQLNFIIEQYQVLRSDLNQLQRENTDLKKTKNQQNTINLLQVYVVPGEHTELDKLTDAELRRRINSDLRGVIIGRKISDFAENPEIYEKILVQKPYLAVMDKDYMVQNVKWMIVTQTELKIWVTVKEWKRIPMS</sequence>
<keyword evidence="2" id="KW-1133">Transmembrane helix</keyword>
<dbReference type="Pfam" id="PF26347">
    <property type="entry name" value="YtrI_sporulation"/>
    <property type="match status" value="1"/>
</dbReference>
<organism evidence="4 5">
    <name type="scientific">Paenibacillus allorhizosphaerae</name>
    <dbReference type="NCBI Taxonomy" id="2849866"/>
    <lineage>
        <taxon>Bacteria</taxon>
        <taxon>Bacillati</taxon>
        <taxon>Bacillota</taxon>
        <taxon>Bacilli</taxon>
        <taxon>Bacillales</taxon>
        <taxon>Paenibacillaceae</taxon>
        <taxon>Paenibacillus</taxon>
    </lineage>
</organism>
<evidence type="ECO:0000313" key="4">
    <source>
        <dbReference type="EMBL" id="CAG7631050.1"/>
    </source>
</evidence>
<dbReference type="RefSeq" id="WP_230414759.1">
    <property type="nucleotide sequence ID" value="NZ_CAJVCE010000004.1"/>
</dbReference>
<evidence type="ECO:0000256" key="2">
    <source>
        <dbReference type="SAM" id="Phobius"/>
    </source>
</evidence>
<dbReference type="EMBL" id="CAJVCE010000004">
    <property type="protein sequence ID" value="CAG7631050.1"/>
    <property type="molecule type" value="Genomic_DNA"/>
</dbReference>
<protein>
    <recommendedName>
        <fullName evidence="3">Sporulation membrane protein YtrI C-terminal domain-containing protein</fullName>
    </recommendedName>
</protein>
<comment type="caution">
    <text evidence="4">The sequence shown here is derived from an EMBL/GenBank/DDBJ whole genome shotgun (WGS) entry which is preliminary data.</text>
</comment>
<dbReference type="InterPro" id="IPR058620">
    <property type="entry name" value="YtrI_C"/>
</dbReference>
<feature type="transmembrane region" description="Helical" evidence="2">
    <location>
        <begin position="12"/>
        <end position="34"/>
    </location>
</feature>
<proteinExistence type="predicted"/>
<gene>
    <name evidence="4" type="ORF">PAECIP111802_01704</name>
</gene>
<reference evidence="4 5" key="1">
    <citation type="submission" date="2021-06" db="EMBL/GenBank/DDBJ databases">
        <authorList>
            <person name="Criscuolo A."/>
        </authorList>
    </citation>
    <scope>NUCLEOTIDE SEQUENCE [LARGE SCALE GENOMIC DNA]</scope>
    <source>
        <strain evidence="5">CIP 111802</strain>
    </source>
</reference>
<keyword evidence="1" id="KW-0175">Coiled coil</keyword>
<keyword evidence="5" id="KW-1185">Reference proteome</keyword>